<dbReference type="SUPFAM" id="SSF52540">
    <property type="entry name" value="P-loop containing nucleoside triphosphate hydrolases"/>
    <property type="match status" value="1"/>
</dbReference>
<dbReference type="Proteomes" id="UP000245845">
    <property type="component" value="Unassembled WGS sequence"/>
</dbReference>
<proteinExistence type="predicted"/>
<dbReference type="RefSeq" id="WP_242996018.1">
    <property type="nucleotide sequence ID" value="NZ_BAAACK010000018.1"/>
</dbReference>
<gene>
    <name evidence="1" type="ORF">A8806_10554</name>
</gene>
<evidence type="ECO:0000313" key="1">
    <source>
        <dbReference type="EMBL" id="PWJ29754.1"/>
    </source>
</evidence>
<evidence type="ECO:0000313" key="2">
    <source>
        <dbReference type="Proteomes" id="UP000245845"/>
    </source>
</evidence>
<organism evidence="1 2">
    <name type="scientific">Faecalicatena orotica</name>
    <dbReference type="NCBI Taxonomy" id="1544"/>
    <lineage>
        <taxon>Bacteria</taxon>
        <taxon>Bacillati</taxon>
        <taxon>Bacillota</taxon>
        <taxon>Clostridia</taxon>
        <taxon>Lachnospirales</taxon>
        <taxon>Lachnospiraceae</taxon>
        <taxon>Faecalicatena</taxon>
    </lineage>
</organism>
<keyword evidence="1" id="KW-0067">ATP-binding</keyword>
<reference evidence="1 2" key="1">
    <citation type="submission" date="2018-05" db="EMBL/GenBank/DDBJ databases">
        <title>The Hungate 1000. A catalogue of reference genomes from the rumen microbiome.</title>
        <authorList>
            <person name="Kelly W."/>
        </authorList>
    </citation>
    <scope>NUCLEOTIDE SEQUENCE [LARGE SCALE GENOMIC DNA]</scope>
    <source>
        <strain evidence="1 2">NLAE-zl-C242</strain>
    </source>
</reference>
<dbReference type="GO" id="GO:0005524">
    <property type="term" value="F:ATP binding"/>
    <property type="evidence" value="ECO:0007669"/>
    <property type="project" value="UniProtKB-KW"/>
</dbReference>
<keyword evidence="2" id="KW-1185">Reference proteome</keyword>
<comment type="caution">
    <text evidence="1">The sequence shown here is derived from an EMBL/GenBank/DDBJ whole genome shotgun (WGS) entry which is preliminary data.</text>
</comment>
<name>A0A2Y9C9Y1_9FIRM</name>
<keyword evidence="1" id="KW-0547">Nucleotide-binding</keyword>
<accession>A0A2Y9C9Y1</accession>
<dbReference type="EMBL" id="QGDL01000005">
    <property type="protein sequence ID" value="PWJ29754.1"/>
    <property type="molecule type" value="Genomic_DNA"/>
</dbReference>
<dbReference type="InterPro" id="IPR027417">
    <property type="entry name" value="P-loop_NTPase"/>
</dbReference>
<protein>
    <submittedName>
        <fullName evidence="1">ATP-binding cassette subfamily B protein</fullName>
    </submittedName>
</protein>
<sequence length="54" mass="6451">MMDSYRENMMLDLILGFYHPEKGEIKFYGIPTENLEPKIIRNRIAVVSQKPYLF</sequence>
<dbReference type="Gene3D" id="3.40.50.300">
    <property type="entry name" value="P-loop containing nucleotide triphosphate hydrolases"/>
    <property type="match status" value="1"/>
</dbReference>
<dbReference type="AlphaFoldDB" id="A0A2Y9C9Y1"/>